<dbReference type="CDD" id="cd02042">
    <property type="entry name" value="ParAB_family"/>
    <property type="match status" value="1"/>
</dbReference>
<dbReference type="InterPro" id="IPR025669">
    <property type="entry name" value="AAA_dom"/>
</dbReference>
<dbReference type="AlphaFoldDB" id="A0A7C3ZJK1"/>
<dbReference type="InterPro" id="IPR027417">
    <property type="entry name" value="P-loop_NTPase"/>
</dbReference>
<name>A0A7C3ZJK1_9CYAN</name>
<dbReference type="InterPro" id="IPR050678">
    <property type="entry name" value="DNA_Partitioning_ATPase"/>
</dbReference>
<dbReference type="Gene3D" id="3.40.50.300">
    <property type="entry name" value="P-loop containing nucleotide triphosphate hydrolases"/>
    <property type="match status" value="1"/>
</dbReference>
<gene>
    <name evidence="2" type="ORF">ENR15_07380</name>
</gene>
<dbReference type="PANTHER" id="PTHR13696:SF99">
    <property type="entry name" value="COBYRINIC ACID AC-DIAMIDE SYNTHASE"/>
    <property type="match status" value="1"/>
</dbReference>
<dbReference type="SUPFAM" id="SSF52540">
    <property type="entry name" value="P-loop containing nucleoside triphosphate hydrolases"/>
    <property type="match status" value="1"/>
</dbReference>
<comment type="caution">
    <text evidence="2">The sequence shown here is derived from an EMBL/GenBank/DDBJ whole genome shotgun (WGS) entry which is preliminary data.</text>
</comment>
<dbReference type="Pfam" id="PF13614">
    <property type="entry name" value="AAA_31"/>
    <property type="match status" value="1"/>
</dbReference>
<protein>
    <submittedName>
        <fullName evidence="2">ParA family protein</fullName>
    </submittedName>
</protein>
<reference evidence="2" key="1">
    <citation type="journal article" date="2020" name="mSystems">
        <title>Genome- and Community-Level Interaction Insights into Carbon Utilization and Element Cycling Functions of Hydrothermarchaeota in Hydrothermal Sediment.</title>
        <authorList>
            <person name="Zhou Z."/>
            <person name="Liu Y."/>
            <person name="Xu W."/>
            <person name="Pan J."/>
            <person name="Luo Z.H."/>
            <person name="Li M."/>
        </authorList>
    </citation>
    <scope>NUCLEOTIDE SEQUENCE [LARGE SCALE GENOMIC DNA]</scope>
    <source>
        <strain evidence="2">SpSt-374</strain>
    </source>
</reference>
<proteinExistence type="predicted"/>
<dbReference type="EMBL" id="DSPX01000070">
    <property type="protein sequence ID" value="HGG00462.1"/>
    <property type="molecule type" value="Genomic_DNA"/>
</dbReference>
<feature type="domain" description="AAA" evidence="1">
    <location>
        <begin position="5"/>
        <end position="204"/>
    </location>
</feature>
<sequence length="336" mass="37601">MTVPIIAFFNNKGGVGKTSLVYHLAWMYQNLGLRVVAADLDPQANLTAAFLDEDRLEEIWEDKNQPLTVFRCVQPLVRGIGDIAIPQLEPIIEEELALLVGDLSLSGFEDDLSAQWPGCMDRKERSFRVISAFWRLLQATAISHNADIILTDLGPNLGAINRAALIAADYVVVPLSPDLFSLQGLKNLGPTVRRWREEWQERLQKNPAPDLILPAGGIEPIGYVVMQHSIRLDRPVKAYHRWMERIPGVYRETVLNQPANGEILIKEDANCLALLKHYQSLMPLAQEARKPLFQLKPADGAIGAHLKAVQSAYQDFKQLAIKIAERTKVSLDAVYL</sequence>
<accession>A0A7C3ZJK1</accession>
<organism evidence="2">
    <name type="scientific">Planktothricoides sp. SpSt-374</name>
    <dbReference type="NCBI Taxonomy" id="2282167"/>
    <lineage>
        <taxon>Bacteria</taxon>
        <taxon>Bacillati</taxon>
        <taxon>Cyanobacteriota</taxon>
        <taxon>Cyanophyceae</taxon>
        <taxon>Oscillatoriophycideae</taxon>
        <taxon>Oscillatoriales</taxon>
        <taxon>Oscillatoriaceae</taxon>
        <taxon>Planktothricoides</taxon>
    </lineage>
</organism>
<evidence type="ECO:0000313" key="2">
    <source>
        <dbReference type="EMBL" id="HGG00462.1"/>
    </source>
</evidence>
<dbReference type="PANTHER" id="PTHR13696">
    <property type="entry name" value="P-LOOP CONTAINING NUCLEOSIDE TRIPHOSPHATE HYDROLASE"/>
    <property type="match status" value="1"/>
</dbReference>
<evidence type="ECO:0000259" key="1">
    <source>
        <dbReference type="Pfam" id="PF13614"/>
    </source>
</evidence>